<evidence type="ECO:0000313" key="8">
    <source>
        <dbReference type="EMBL" id="QEG20683.1"/>
    </source>
</evidence>
<evidence type="ECO:0000259" key="7">
    <source>
        <dbReference type="Pfam" id="PF00884"/>
    </source>
</evidence>
<keyword evidence="4" id="KW-0732">Signal</keyword>
<keyword evidence="6" id="KW-0106">Calcium</keyword>
<evidence type="ECO:0000256" key="4">
    <source>
        <dbReference type="ARBA" id="ARBA00022729"/>
    </source>
</evidence>
<evidence type="ECO:0000256" key="5">
    <source>
        <dbReference type="ARBA" id="ARBA00022801"/>
    </source>
</evidence>
<dbReference type="EC" id="3.1.6.1" evidence="8"/>
<dbReference type="InterPro" id="IPR024607">
    <property type="entry name" value="Sulfatase_CS"/>
</dbReference>
<dbReference type="OrthoDB" id="9783154at2"/>
<keyword evidence="3" id="KW-0479">Metal-binding</keyword>
<dbReference type="GO" id="GO:0046872">
    <property type="term" value="F:metal ion binding"/>
    <property type="evidence" value="ECO:0007669"/>
    <property type="project" value="UniProtKB-KW"/>
</dbReference>
<dbReference type="AlphaFoldDB" id="A0A5B9PBZ4"/>
<sequence length="489" mass="54465">MFSGNVFRQRQFCLVVGLVVFAIALSNRHVSIAWSQETIVNPNIVLINADDLGWMDLKCQGSKYYQTPNVDRLASEGMRFTNAYASASNCAPSRACMMTGQYGPRHGVFTVQNSDRGPAKARKLIPVRNKTSISEDHFTIADLLNSVGYQTISIGKWHIGKDPLLNGFDQNVAGEHIGHPGAKQGGYHSPFSYVNCVSESKGEYLTDRLTDEAIKFVNDNQSKPFFLYLPFYAVHTPLQPRADKKKRWKSIEAQPGQSNASYAAMVESMDENVGRLLESLDKLGLSERTIVIFTSDNGGHWAISRQAPLRAGKGSYFEGGIRVPMIVRWPGRIKPGTTCDEPVINVDFMPTFAEISGAKIPAKQTIDGVSLLPVLMDSKAGLKERSLFWHFPVYLQSVSRASGEFETHDSRFRTRPGSAIRSGKWKLHEYFEDGRLELYDLESDIGETENVASVRPEIANRLHAELEKWRDDAGAPVPTDLNPKYSPAK</sequence>
<dbReference type="Gene3D" id="3.40.720.10">
    <property type="entry name" value="Alkaline Phosphatase, subunit A"/>
    <property type="match status" value="1"/>
</dbReference>
<keyword evidence="9" id="KW-1185">Reference proteome</keyword>
<evidence type="ECO:0000256" key="2">
    <source>
        <dbReference type="ARBA" id="ARBA00008779"/>
    </source>
</evidence>
<proteinExistence type="inferred from homology"/>
<reference evidence="8 9" key="1">
    <citation type="submission" date="2019-08" db="EMBL/GenBank/DDBJ databases">
        <title>Deep-cultivation of Planctomycetes and their phenomic and genomic characterization uncovers novel biology.</title>
        <authorList>
            <person name="Wiegand S."/>
            <person name="Jogler M."/>
            <person name="Boedeker C."/>
            <person name="Pinto D."/>
            <person name="Vollmers J."/>
            <person name="Rivas-Marin E."/>
            <person name="Kohn T."/>
            <person name="Peeters S.H."/>
            <person name="Heuer A."/>
            <person name="Rast P."/>
            <person name="Oberbeckmann S."/>
            <person name="Bunk B."/>
            <person name="Jeske O."/>
            <person name="Meyerdierks A."/>
            <person name="Storesund J.E."/>
            <person name="Kallscheuer N."/>
            <person name="Luecker S."/>
            <person name="Lage O.M."/>
            <person name="Pohl T."/>
            <person name="Merkel B.J."/>
            <person name="Hornburger P."/>
            <person name="Mueller R.-W."/>
            <person name="Bruemmer F."/>
            <person name="Labrenz M."/>
            <person name="Spormann A.M."/>
            <person name="Op den Camp H."/>
            <person name="Overmann J."/>
            <person name="Amann R."/>
            <person name="Jetten M.S.M."/>
            <person name="Mascher T."/>
            <person name="Medema M.H."/>
            <person name="Devos D.P."/>
            <person name="Kaster A.-K."/>
            <person name="Ovreas L."/>
            <person name="Rohde M."/>
            <person name="Galperin M.Y."/>
            <person name="Jogler C."/>
        </authorList>
    </citation>
    <scope>NUCLEOTIDE SEQUENCE [LARGE SCALE GENOMIC DNA]</scope>
    <source>
        <strain evidence="8 9">FC18</strain>
    </source>
</reference>
<dbReference type="Pfam" id="PF00884">
    <property type="entry name" value="Sulfatase"/>
    <property type="match status" value="1"/>
</dbReference>
<dbReference type="CDD" id="cd16144">
    <property type="entry name" value="ARS_like"/>
    <property type="match status" value="1"/>
</dbReference>
<comment type="similarity">
    <text evidence="2">Belongs to the sulfatase family.</text>
</comment>
<dbReference type="KEGG" id="mff:MFFC18_05330"/>
<dbReference type="PANTHER" id="PTHR42693">
    <property type="entry name" value="ARYLSULFATASE FAMILY MEMBER"/>
    <property type="match status" value="1"/>
</dbReference>
<comment type="cofactor">
    <cofactor evidence="1">
        <name>Ca(2+)</name>
        <dbReference type="ChEBI" id="CHEBI:29108"/>
    </cofactor>
</comment>
<organism evidence="8 9">
    <name type="scientific">Mariniblastus fucicola</name>
    <dbReference type="NCBI Taxonomy" id="980251"/>
    <lineage>
        <taxon>Bacteria</taxon>
        <taxon>Pseudomonadati</taxon>
        <taxon>Planctomycetota</taxon>
        <taxon>Planctomycetia</taxon>
        <taxon>Pirellulales</taxon>
        <taxon>Pirellulaceae</taxon>
        <taxon>Mariniblastus</taxon>
    </lineage>
</organism>
<dbReference type="InterPro" id="IPR050738">
    <property type="entry name" value="Sulfatase"/>
</dbReference>
<dbReference type="PANTHER" id="PTHR42693:SF42">
    <property type="entry name" value="ARYLSULFATASE G"/>
    <property type="match status" value="1"/>
</dbReference>
<evidence type="ECO:0000313" key="9">
    <source>
        <dbReference type="Proteomes" id="UP000322214"/>
    </source>
</evidence>
<keyword evidence="5 8" id="KW-0378">Hydrolase</keyword>
<protein>
    <submittedName>
        <fullName evidence="8">Arylsulfatase</fullName>
        <ecNumber evidence="8">3.1.6.1</ecNumber>
    </submittedName>
</protein>
<dbReference type="RefSeq" id="WP_084417168.1">
    <property type="nucleotide sequence ID" value="NZ_CP042912.1"/>
</dbReference>
<dbReference type="PROSITE" id="PS00149">
    <property type="entry name" value="SULFATASE_2"/>
    <property type="match status" value="1"/>
</dbReference>
<name>A0A5B9PBZ4_9BACT</name>
<feature type="domain" description="Sulfatase N-terminal" evidence="7">
    <location>
        <begin position="42"/>
        <end position="357"/>
    </location>
</feature>
<dbReference type="SUPFAM" id="SSF53649">
    <property type="entry name" value="Alkaline phosphatase-like"/>
    <property type="match status" value="1"/>
</dbReference>
<dbReference type="EMBL" id="CP042912">
    <property type="protein sequence ID" value="QEG20683.1"/>
    <property type="molecule type" value="Genomic_DNA"/>
</dbReference>
<accession>A0A5B9PBZ4</accession>
<dbReference type="Proteomes" id="UP000322214">
    <property type="component" value="Chromosome"/>
</dbReference>
<evidence type="ECO:0000256" key="3">
    <source>
        <dbReference type="ARBA" id="ARBA00022723"/>
    </source>
</evidence>
<evidence type="ECO:0000256" key="1">
    <source>
        <dbReference type="ARBA" id="ARBA00001913"/>
    </source>
</evidence>
<dbReference type="InterPro" id="IPR000917">
    <property type="entry name" value="Sulfatase_N"/>
</dbReference>
<evidence type="ECO:0000256" key="6">
    <source>
        <dbReference type="ARBA" id="ARBA00022837"/>
    </source>
</evidence>
<dbReference type="InterPro" id="IPR017850">
    <property type="entry name" value="Alkaline_phosphatase_core_sf"/>
</dbReference>
<gene>
    <name evidence="8" type="primary">atsA_2</name>
    <name evidence="8" type="ORF">MFFC18_05330</name>
</gene>
<dbReference type="GO" id="GO:0004065">
    <property type="term" value="F:arylsulfatase activity"/>
    <property type="evidence" value="ECO:0007669"/>
    <property type="project" value="UniProtKB-EC"/>
</dbReference>
<dbReference type="Gene3D" id="3.30.1120.10">
    <property type="match status" value="1"/>
</dbReference>